<dbReference type="AlphaFoldDB" id="A0A087UHM7"/>
<dbReference type="EMBL" id="KK119838">
    <property type="protein sequence ID" value="KFM76866.1"/>
    <property type="molecule type" value="Genomic_DNA"/>
</dbReference>
<dbReference type="Proteomes" id="UP000054359">
    <property type="component" value="Unassembled WGS sequence"/>
</dbReference>
<reference evidence="1 2" key="1">
    <citation type="submission" date="2013-11" db="EMBL/GenBank/DDBJ databases">
        <title>Genome sequencing of Stegodyphus mimosarum.</title>
        <authorList>
            <person name="Bechsgaard J."/>
        </authorList>
    </citation>
    <scope>NUCLEOTIDE SEQUENCE [LARGE SCALE GENOMIC DNA]</scope>
</reference>
<accession>A0A087UHM7</accession>
<protein>
    <submittedName>
        <fullName evidence="1">Uncharacterized protein</fullName>
    </submittedName>
</protein>
<name>A0A087UHM7_STEMI</name>
<evidence type="ECO:0000313" key="2">
    <source>
        <dbReference type="Proteomes" id="UP000054359"/>
    </source>
</evidence>
<feature type="non-terminal residue" evidence="1">
    <location>
        <position position="1"/>
    </location>
</feature>
<dbReference type="OrthoDB" id="436262at2759"/>
<evidence type="ECO:0000313" key="1">
    <source>
        <dbReference type="EMBL" id="KFM76866.1"/>
    </source>
</evidence>
<organism evidence="1 2">
    <name type="scientific">Stegodyphus mimosarum</name>
    <name type="common">African social velvet spider</name>
    <dbReference type="NCBI Taxonomy" id="407821"/>
    <lineage>
        <taxon>Eukaryota</taxon>
        <taxon>Metazoa</taxon>
        <taxon>Ecdysozoa</taxon>
        <taxon>Arthropoda</taxon>
        <taxon>Chelicerata</taxon>
        <taxon>Arachnida</taxon>
        <taxon>Araneae</taxon>
        <taxon>Araneomorphae</taxon>
        <taxon>Entelegynae</taxon>
        <taxon>Eresoidea</taxon>
        <taxon>Eresidae</taxon>
        <taxon>Stegodyphus</taxon>
    </lineage>
</organism>
<feature type="non-terminal residue" evidence="1">
    <location>
        <position position="42"/>
    </location>
</feature>
<gene>
    <name evidence="1" type="ORF">X975_16018</name>
</gene>
<sequence length="42" mass="4834">LVEYKTGLGYSIKILQLVQDFEHLPNVLAEAVVYFSKEYSID</sequence>
<proteinExistence type="predicted"/>
<keyword evidence="2" id="KW-1185">Reference proteome</keyword>